<organism evidence="4 5">
    <name type="scientific">Sphingobacterium gobiense</name>
    <dbReference type="NCBI Taxonomy" id="1382456"/>
    <lineage>
        <taxon>Bacteria</taxon>
        <taxon>Pseudomonadati</taxon>
        <taxon>Bacteroidota</taxon>
        <taxon>Sphingobacteriia</taxon>
        <taxon>Sphingobacteriales</taxon>
        <taxon>Sphingobacteriaceae</taxon>
        <taxon>Sphingobacterium</taxon>
    </lineage>
</organism>
<proteinExistence type="predicted"/>
<dbReference type="Gene3D" id="3.55.50.30">
    <property type="match status" value="1"/>
</dbReference>
<dbReference type="AlphaFoldDB" id="A0A2S9JV46"/>
<dbReference type="RefSeq" id="WP_105724567.1">
    <property type="nucleotide sequence ID" value="NZ_PVBS01000001.1"/>
</dbReference>
<accession>A0A2S9JV46</accession>
<dbReference type="InterPro" id="IPR012373">
    <property type="entry name" value="Ferrdict_sens_TM"/>
</dbReference>
<evidence type="ECO:0000313" key="4">
    <source>
        <dbReference type="EMBL" id="PRD57100.1"/>
    </source>
</evidence>
<evidence type="ECO:0000256" key="1">
    <source>
        <dbReference type="SAM" id="Phobius"/>
    </source>
</evidence>
<feature type="domain" description="FecR protein" evidence="2">
    <location>
        <begin position="170"/>
        <end position="270"/>
    </location>
</feature>
<feature type="domain" description="Protein FecR C-terminal" evidence="3">
    <location>
        <begin position="320"/>
        <end position="382"/>
    </location>
</feature>
<evidence type="ECO:0000313" key="5">
    <source>
        <dbReference type="Proteomes" id="UP000238642"/>
    </source>
</evidence>
<protein>
    <recommendedName>
        <fullName evidence="6">Anti-sigma factor</fullName>
    </recommendedName>
</protein>
<keyword evidence="1" id="KW-1133">Transmembrane helix</keyword>
<evidence type="ECO:0000259" key="3">
    <source>
        <dbReference type="Pfam" id="PF16344"/>
    </source>
</evidence>
<dbReference type="InterPro" id="IPR006860">
    <property type="entry name" value="FecR"/>
</dbReference>
<dbReference type="EMBL" id="PVBS01000001">
    <property type="protein sequence ID" value="PRD57100.1"/>
    <property type="molecule type" value="Genomic_DNA"/>
</dbReference>
<keyword evidence="5" id="KW-1185">Reference proteome</keyword>
<dbReference type="OrthoDB" id="1099963at2"/>
<dbReference type="GO" id="GO:0016989">
    <property type="term" value="F:sigma factor antagonist activity"/>
    <property type="evidence" value="ECO:0007669"/>
    <property type="project" value="TreeGrafter"/>
</dbReference>
<dbReference type="InterPro" id="IPR032508">
    <property type="entry name" value="FecR_C"/>
</dbReference>
<keyword evidence="1" id="KW-0812">Transmembrane</keyword>
<sequence length="393" mass="44506">MSNIDRYQELINKWLQGSISEAEKVELSQWYNSFPDATKEIPDTYAQDETHLRNRILDKVNKSINVIEKPKSVRPFFTRARWVAASVIFLMLAAISYYTVTKSGLQDEVIGLYDIQPTGNRAKLTLSDGEVINLDEQQSALVVDGGVKYIDGKSVFAQQMHDNEKISYAVLSTPKGGQYRLMLADGTEVWLNASSSIRFPSRFNTNTREVELLSGEAYFSVKKKVDGRGNRVPFFVKSDQQTIEVLGTQFNINMYHVHYGAVTTVAEGSVAVRASKKSQQSREAKVVLTAGKQSIMDRTGTIKEQQVDIEQYTAWKEGMFFFNDANIYTVMEEFGRWYDIDITYEISRSDDLFSGYIPKNVSLGEALGLLKIAGVNFELTTKHNLIVKQKKDR</sequence>
<feature type="transmembrane region" description="Helical" evidence="1">
    <location>
        <begin position="80"/>
        <end position="100"/>
    </location>
</feature>
<dbReference type="Proteomes" id="UP000238642">
    <property type="component" value="Unassembled WGS sequence"/>
</dbReference>
<evidence type="ECO:0008006" key="6">
    <source>
        <dbReference type="Google" id="ProtNLM"/>
    </source>
</evidence>
<dbReference type="Gene3D" id="2.60.120.1440">
    <property type="match status" value="1"/>
</dbReference>
<reference evidence="4 5" key="1">
    <citation type="submission" date="2018-02" db="EMBL/GenBank/DDBJ databases">
        <title>The draft genome of Sphingobacterium gobiense H7.</title>
        <authorList>
            <person name="Li L."/>
            <person name="Liu L."/>
            <person name="Zhang X."/>
            <person name="Wang T."/>
            <person name="Liang L."/>
        </authorList>
    </citation>
    <scope>NUCLEOTIDE SEQUENCE [LARGE SCALE GENOMIC DNA]</scope>
    <source>
        <strain evidence="4 5">ACCC 05757</strain>
    </source>
</reference>
<dbReference type="PANTHER" id="PTHR30273">
    <property type="entry name" value="PERIPLASMIC SIGNAL SENSOR AND SIGMA FACTOR ACTIVATOR FECR-RELATED"/>
    <property type="match status" value="1"/>
</dbReference>
<gene>
    <name evidence="4" type="ORF">C5749_07810</name>
</gene>
<evidence type="ECO:0000259" key="2">
    <source>
        <dbReference type="Pfam" id="PF04773"/>
    </source>
</evidence>
<dbReference type="Pfam" id="PF16344">
    <property type="entry name" value="FecR_C"/>
    <property type="match status" value="1"/>
</dbReference>
<dbReference type="PANTHER" id="PTHR30273:SF2">
    <property type="entry name" value="PROTEIN FECR"/>
    <property type="match status" value="1"/>
</dbReference>
<keyword evidence="1" id="KW-0472">Membrane</keyword>
<name>A0A2S9JV46_9SPHI</name>
<dbReference type="Pfam" id="PF04773">
    <property type="entry name" value="FecR"/>
    <property type="match status" value="1"/>
</dbReference>
<comment type="caution">
    <text evidence="4">The sequence shown here is derived from an EMBL/GenBank/DDBJ whole genome shotgun (WGS) entry which is preliminary data.</text>
</comment>